<dbReference type="InterPro" id="IPR021109">
    <property type="entry name" value="Peptidase_aspartic_dom_sf"/>
</dbReference>
<dbReference type="CDD" id="cd06097">
    <property type="entry name" value="Aspergillopepsin_like"/>
    <property type="match status" value="1"/>
</dbReference>
<evidence type="ECO:0000259" key="6">
    <source>
        <dbReference type="PROSITE" id="PS51767"/>
    </source>
</evidence>
<evidence type="ECO:0000256" key="2">
    <source>
        <dbReference type="ARBA" id="ARBA00022670"/>
    </source>
</evidence>
<dbReference type="SUPFAM" id="SSF50630">
    <property type="entry name" value="Acid proteases"/>
    <property type="match status" value="1"/>
</dbReference>
<reference evidence="7 8" key="1">
    <citation type="submission" date="2020-03" db="EMBL/GenBank/DDBJ databases">
        <title>Draft Genome Sequence of Cudoniella acicularis.</title>
        <authorList>
            <person name="Buettner E."/>
            <person name="Kellner H."/>
        </authorList>
    </citation>
    <scope>NUCLEOTIDE SEQUENCE [LARGE SCALE GENOMIC DNA]</scope>
    <source>
        <strain evidence="7 8">DSM 108380</strain>
    </source>
</reference>
<comment type="similarity">
    <text evidence="1">Belongs to the peptidase A1 family.</text>
</comment>
<dbReference type="PROSITE" id="PS51767">
    <property type="entry name" value="PEPTIDASE_A1"/>
    <property type="match status" value="1"/>
</dbReference>
<dbReference type="GO" id="GO:0006508">
    <property type="term" value="P:proteolysis"/>
    <property type="evidence" value="ECO:0007669"/>
    <property type="project" value="UniProtKB-KW"/>
</dbReference>
<keyword evidence="5" id="KW-0732">Signal</keyword>
<dbReference type="EMBL" id="JAAMPI010000811">
    <property type="protein sequence ID" value="KAF4628450.1"/>
    <property type="molecule type" value="Genomic_DNA"/>
</dbReference>
<evidence type="ECO:0000256" key="4">
    <source>
        <dbReference type="ARBA" id="ARBA00022801"/>
    </source>
</evidence>
<dbReference type="PRINTS" id="PR00792">
    <property type="entry name" value="PEPSIN"/>
</dbReference>
<sequence>MLSTLSVLALAITASALPAPAPAGQVIGSKAFSAPAVHNSNYQRNGTAALLKAYAKYNLSPKEGQFSSELLAALGSSKVKRQDGSASAAPAGGTEYLVSTSVGGESLNLDFDTGSADLWVFSSSLSSASKKGHDIYTASKSPTYQALSGYTWSITYADGSGASGKVGTDTVTIGGTSVTGQAVELATKVSSTFVSDAADGLVGLAFSSINTVQPVQQQTFFDNAQPSLNSPLFAAYLPYNADGAYDFGFIDSSKYSGSINYATVNSGNGFWEFASNSYQVGGSTFSQSGNTGIADTGTTLVLMIDDAVSNYYASVSGASNSATYGGYIFPCSTSLPSLSVDIGGNYATIPGSLLNFQSIDGTNCFGGLQSVGGGTQNIYGDVFFNAYYGIFDASVPQFGFAALA</sequence>
<feature type="chain" id="PRO_5034617222" description="Peptidase A1 domain-containing protein" evidence="5">
    <location>
        <begin position="17"/>
        <end position="404"/>
    </location>
</feature>
<evidence type="ECO:0000256" key="5">
    <source>
        <dbReference type="SAM" id="SignalP"/>
    </source>
</evidence>
<dbReference type="Pfam" id="PF00026">
    <property type="entry name" value="Asp"/>
    <property type="match status" value="1"/>
</dbReference>
<evidence type="ECO:0000313" key="8">
    <source>
        <dbReference type="Proteomes" id="UP000566819"/>
    </source>
</evidence>
<evidence type="ECO:0000256" key="1">
    <source>
        <dbReference type="ARBA" id="ARBA00007447"/>
    </source>
</evidence>
<dbReference type="InterPro" id="IPR001461">
    <property type="entry name" value="Aspartic_peptidase_A1"/>
</dbReference>
<dbReference type="InterPro" id="IPR033121">
    <property type="entry name" value="PEPTIDASE_A1"/>
</dbReference>
<organism evidence="7 8">
    <name type="scientific">Cudoniella acicularis</name>
    <dbReference type="NCBI Taxonomy" id="354080"/>
    <lineage>
        <taxon>Eukaryota</taxon>
        <taxon>Fungi</taxon>
        <taxon>Dikarya</taxon>
        <taxon>Ascomycota</taxon>
        <taxon>Pezizomycotina</taxon>
        <taxon>Leotiomycetes</taxon>
        <taxon>Helotiales</taxon>
        <taxon>Tricladiaceae</taxon>
        <taxon>Cudoniella</taxon>
    </lineage>
</organism>
<dbReference type="PANTHER" id="PTHR47966:SF2">
    <property type="entry name" value="ASPERGILLOPEPSIN-1-RELATED"/>
    <property type="match status" value="1"/>
</dbReference>
<dbReference type="Gene3D" id="2.40.70.10">
    <property type="entry name" value="Acid Proteases"/>
    <property type="match status" value="2"/>
</dbReference>
<proteinExistence type="inferred from homology"/>
<keyword evidence="8" id="KW-1185">Reference proteome</keyword>
<feature type="signal peptide" evidence="5">
    <location>
        <begin position="1"/>
        <end position="16"/>
    </location>
</feature>
<dbReference type="AlphaFoldDB" id="A0A8H4RGG2"/>
<protein>
    <recommendedName>
        <fullName evidence="6">Peptidase A1 domain-containing protein</fullName>
    </recommendedName>
</protein>
<dbReference type="GO" id="GO:0004190">
    <property type="term" value="F:aspartic-type endopeptidase activity"/>
    <property type="evidence" value="ECO:0007669"/>
    <property type="project" value="UniProtKB-KW"/>
</dbReference>
<dbReference type="FunFam" id="2.40.70.10:FF:000026">
    <property type="entry name" value="Endothiapepsin"/>
    <property type="match status" value="1"/>
</dbReference>
<keyword evidence="3" id="KW-0064">Aspartyl protease</keyword>
<dbReference type="Proteomes" id="UP000566819">
    <property type="component" value="Unassembled WGS sequence"/>
</dbReference>
<evidence type="ECO:0000256" key="3">
    <source>
        <dbReference type="ARBA" id="ARBA00022750"/>
    </source>
</evidence>
<comment type="caution">
    <text evidence="7">The sequence shown here is derived from an EMBL/GenBank/DDBJ whole genome shotgun (WGS) entry which is preliminary data.</text>
</comment>
<feature type="domain" description="Peptidase A1" evidence="6">
    <location>
        <begin position="96"/>
        <end position="401"/>
    </location>
</feature>
<dbReference type="OrthoDB" id="2747330at2759"/>
<dbReference type="InterPro" id="IPR034163">
    <property type="entry name" value="Aspergillopepsin-like_cat_dom"/>
</dbReference>
<dbReference type="FunFam" id="2.40.70.10:FF:000024">
    <property type="entry name" value="Endothiapepsin"/>
    <property type="match status" value="1"/>
</dbReference>
<gene>
    <name evidence="7" type="ORF">G7Y89_g9703</name>
</gene>
<accession>A0A8H4RGG2</accession>
<name>A0A8H4RGG2_9HELO</name>
<keyword evidence="2" id="KW-0645">Protease</keyword>
<keyword evidence="4" id="KW-0378">Hydrolase</keyword>
<evidence type="ECO:0000313" key="7">
    <source>
        <dbReference type="EMBL" id="KAF4628450.1"/>
    </source>
</evidence>
<dbReference type="PANTHER" id="PTHR47966">
    <property type="entry name" value="BETA-SITE APP-CLEAVING ENZYME, ISOFORM A-RELATED"/>
    <property type="match status" value="1"/>
</dbReference>